<dbReference type="InterPro" id="IPR027359">
    <property type="entry name" value="Volt_channel_dom_sf"/>
</dbReference>
<feature type="transmembrane region" description="Helical" evidence="12">
    <location>
        <begin position="21"/>
        <end position="41"/>
    </location>
</feature>
<protein>
    <submittedName>
        <fullName evidence="14">Ion transporter</fullName>
    </submittedName>
</protein>
<dbReference type="PANTHER" id="PTHR11537">
    <property type="entry name" value="VOLTAGE-GATED POTASSIUM CHANNEL"/>
    <property type="match status" value="1"/>
</dbReference>
<keyword evidence="7" id="KW-0630">Potassium</keyword>
<evidence type="ECO:0000256" key="6">
    <source>
        <dbReference type="ARBA" id="ARBA00022882"/>
    </source>
</evidence>
<evidence type="ECO:0000256" key="3">
    <source>
        <dbReference type="ARBA" id="ARBA00022538"/>
    </source>
</evidence>
<evidence type="ECO:0000256" key="12">
    <source>
        <dbReference type="SAM" id="Phobius"/>
    </source>
</evidence>
<keyword evidence="15" id="KW-1185">Reference proteome</keyword>
<keyword evidence="3" id="KW-0633">Potassium transport</keyword>
<reference evidence="14 15" key="1">
    <citation type="submission" date="2023-04" db="EMBL/GenBank/DDBJ databases">
        <title>A novel bacteria isolated from coastal sediment.</title>
        <authorList>
            <person name="Liu X.-J."/>
            <person name="Du Z.-J."/>
        </authorList>
    </citation>
    <scope>NUCLEOTIDE SEQUENCE [LARGE SCALE GENOMIC DNA]</scope>
    <source>
        <strain evidence="14 15">SDUM461003</strain>
    </source>
</reference>
<comment type="subcellular location">
    <subcellularLocation>
        <location evidence="1">Membrane</location>
        <topology evidence="1">Multi-pass membrane protein</topology>
    </subcellularLocation>
</comment>
<feature type="transmembrane region" description="Helical" evidence="12">
    <location>
        <begin position="208"/>
        <end position="230"/>
    </location>
</feature>
<evidence type="ECO:0000256" key="1">
    <source>
        <dbReference type="ARBA" id="ARBA00004141"/>
    </source>
</evidence>
<keyword evidence="10 12" id="KW-0472">Membrane</keyword>
<dbReference type="Gene3D" id="1.10.287.70">
    <property type="match status" value="1"/>
</dbReference>
<dbReference type="PANTHER" id="PTHR11537:SF254">
    <property type="entry name" value="POTASSIUM VOLTAGE-GATED CHANNEL PROTEIN SHAB"/>
    <property type="match status" value="1"/>
</dbReference>
<keyword evidence="2" id="KW-0813">Transport</keyword>
<keyword evidence="5" id="KW-0631">Potassium channel</keyword>
<gene>
    <name evidence="14" type="ORF">QEH52_03630</name>
</gene>
<dbReference type="InterPro" id="IPR005821">
    <property type="entry name" value="Ion_trans_dom"/>
</dbReference>
<dbReference type="PRINTS" id="PR00169">
    <property type="entry name" value="KCHANNEL"/>
</dbReference>
<keyword evidence="9" id="KW-0406">Ion transport</keyword>
<evidence type="ECO:0000256" key="5">
    <source>
        <dbReference type="ARBA" id="ARBA00022826"/>
    </source>
</evidence>
<dbReference type="SUPFAM" id="SSF81324">
    <property type="entry name" value="Voltage-gated potassium channels"/>
    <property type="match status" value="1"/>
</dbReference>
<evidence type="ECO:0000256" key="8">
    <source>
        <dbReference type="ARBA" id="ARBA00022989"/>
    </source>
</evidence>
<dbReference type="Proteomes" id="UP001225316">
    <property type="component" value="Unassembled WGS sequence"/>
</dbReference>
<sequence length="283" mass="31448">MSGRFRSECRRIIFQSTRWDEKGFDVVLILAILLSVALVMWESVPSISPETRQVLYILEWVITGLFTLEYIFRLYVSEKPIKYARSFFGVVDLLAILPTYADLLLPGAHYLMLLRVLRVLRIFRVLKLAKYIGEANTLLRAMRSSARKIAVFVFGVLILVLILGSLMYLIEGAEHGFTSIPKSVYWAIVTLTTVGYGDISPQTPMGQFFASVIMIIGYGIIAVPTAIVTAEMTNPRLADSGSDPVCPACGWENHDHDATFCKVCGDKLPEPSSPTAGIDAMSK</sequence>
<dbReference type="EMBL" id="JARXHW010000005">
    <property type="protein sequence ID" value="MDQ8206584.1"/>
    <property type="molecule type" value="Genomic_DNA"/>
</dbReference>
<organism evidence="14 15">
    <name type="scientific">Thalassobacterium maritimum</name>
    <dbReference type="NCBI Taxonomy" id="3041265"/>
    <lineage>
        <taxon>Bacteria</taxon>
        <taxon>Pseudomonadati</taxon>
        <taxon>Verrucomicrobiota</taxon>
        <taxon>Opitutia</taxon>
        <taxon>Puniceicoccales</taxon>
        <taxon>Coraliomargaritaceae</taxon>
        <taxon>Thalassobacterium</taxon>
    </lineage>
</organism>
<dbReference type="Pfam" id="PF00520">
    <property type="entry name" value="Ion_trans"/>
    <property type="match status" value="1"/>
</dbReference>
<accession>A0ABU1AR03</accession>
<evidence type="ECO:0000256" key="7">
    <source>
        <dbReference type="ARBA" id="ARBA00022958"/>
    </source>
</evidence>
<evidence type="ECO:0000313" key="14">
    <source>
        <dbReference type="EMBL" id="MDQ8206584.1"/>
    </source>
</evidence>
<dbReference type="InterPro" id="IPR028325">
    <property type="entry name" value="VG_K_chnl"/>
</dbReference>
<evidence type="ECO:0000256" key="9">
    <source>
        <dbReference type="ARBA" id="ARBA00023065"/>
    </source>
</evidence>
<feature type="transmembrane region" description="Helical" evidence="12">
    <location>
        <begin position="53"/>
        <end position="71"/>
    </location>
</feature>
<name>A0ABU1AR03_9BACT</name>
<feature type="domain" description="Ion transport" evidence="13">
    <location>
        <begin position="24"/>
        <end position="231"/>
    </location>
</feature>
<dbReference type="RefSeq" id="WP_308948684.1">
    <property type="nucleotide sequence ID" value="NZ_JARXHW010000005.1"/>
</dbReference>
<keyword evidence="6" id="KW-0851">Voltage-gated channel</keyword>
<feature type="transmembrane region" description="Helical" evidence="12">
    <location>
        <begin position="149"/>
        <end position="170"/>
    </location>
</feature>
<dbReference type="Gene3D" id="1.20.120.350">
    <property type="entry name" value="Voltage-gated potassium channels. Chain C"/>
    <property type="match status" value="1"/>
</dbReference>
<evidence type="ECO:0000256" key="11">
    <source>
        <dbReference type="ARBA" id="ARBA00023303"/>
    </source>
</evidence>
<keyword evidence="4 12" id="KW-0812">Transmembrane</keyword>
<keyword evidence="8 12" id="KW-1133">Transmembrane helix</keyword>
<comment type="caution">
    <text evidence="14">The sequence shown here is derived from an EMBL/GenBank/DDBJ whole genome shotgun (WGS) entry which is preliminary data.</text>
</comment>
<keyword evidence="11" id="KW-0407">Ion channel</keyword>
<proteinExistence type="predicted"/>
<evidence type="ECO:0000256" key="2">
    <source>
        <dbReference type="ARBA" id="ARBA00022448"/>
    </source>
</evidence>
<evidence type="ECO:0000313" key="15">
    <source>
        <dbReference type="Proteomes" id="UP001225316"/>
    </source>
</evidence>
<evidence type="ECO:0000256" key="10">
    <source>
        <dbReference type="ARBA" id="ARBA00023136"/>
    </source>
</evidence>
<evidence type="ECO:0000259" key="13">
    <source>
        <dbReference type="Pfam" id="PF00520"/>
    </source>
</evidence>
<evidence type="ECO:0000256" key="4">
    <source>
        <dbReference type="ARBA" id="ARBA00022692"/>
    </source>
</evidence>